<name>I3EJ05_NEMP3</name>
<evidence type="ECO:0000313" key="1">
    <source>
        <dbReference type="EMBL" id="EIJ89202.1"/>
    </source>
</evidence>
<keyword evidence="2" id="KW-1185">Reference proteome</keyword>
<dbReference type="InParanoid" id="I3EJ05"/>
<evidence type="ECO:0000313" key="2">
    <source>
        <dbReference type="Proteomes" id="UP000002872"/>
    </source>
</evidence>
<dbReference type="Proteomes" id="UP000002872">
    <property type="component" value="Unassembled WGS sequence"/>
</dbReference>
<sequence>MQLGHSSALEQAIISKNKDFLYTFLELQDETKEKMVRGLPDRCVILLLEVLTELFENKEMRYEVILTIRQTLSWRRNTFKASAVDVVSKEGGQEVSEHAERMNALKRVLISINKEKVDLNKVYELKGRMCYIRDSLDERVEEKENVPVCREQ</sequence>
<dbReference type="HOGENOM" id="CLU_1661254_0_0_1"/>
<dbReference type="OMA" id="MRYEVIL"/>
<organism evidence="1 2">
    <name type="scientific">Nematocida parisii (strain ERTm3)</name>
    <name type="common">Nematode killer fungus</name>
    <dbReference type="NCBI Taxonomy" id="935791"/>
    <lineage>
        <taxon>Eukaryota</taxon>
        <taxon>Fungi</taxon>
        <taxon>Fungi incertae sedis</taxon>
        <taxon>Microsporidia</taxon>
        <taxon>Nematocida</taxon>
    </lineage>
</organism>
<gene>
    <name evidence="1" type="ORF">NEQG_01021</name>
</gene>
<dbReference type="VEuPathDB" id="MicrosporidiaDB:NEQG_01021"/>
<dbReference type="EMBL" id="GL870877">
    <property type="protein sequence ID" value="EIJ89202.1"/>
    <property type="molecule type" value="Genomic_DNA"/>
</dbReference>
<proteinExistence type="predicted"/>
<reference evidence="1" key="1">
    <citation type="submission" date="2011-01" db="EMBL/GenBank/DDBJ databases">
        <title>The Genome Sequence of Nematocida parisii strain ERTm3.</title>
        <authorList>
            <consortium name="The Broad Institute Genome Sequencing Platform"/>
            <consortium name="The Broad Institute Genome Sequencing Center for Infectious Disease"/>
            <person name="Cuomo C."/>
            <person name="Troemel E."/>
            <person name="Young S.K."/>
            <person name="Zeng Q."/>
            <person name="Gargeya S."/>
            <person name="Fitzgerald M."/>
            <person name="Haas B."/>
            <person name="Abouelleil A."/>
            <person name="Alvarado L."/>
            <person name="Arachchi H.M."/>
            <person name="Berlin A."/>
            <person name="Chapman S.B."/>
            <person name="Gearin G."/>
            <person name="Goldberg J."/>
            <person name="Griggs A."/>
            <person name="Gujja S."/>
            <person name="Hansen M."/>
            <person name="Heiman D."/>
            <person name="Howarth C."/>
            <person name="Larimer J."/>
            <person name="Lui A."/>
            <person name="MacDonald P.J.P."/>
            <person name="McCowen C."/>
            <person name="Montmayeur A."/>
            <person name="Murphy C."/>
            <person name="Neiman D."/>
            <person name="Pearson M."/>
            <person name="Priest M."/>
            <person name="Roberts A."/>
            <person name="Saif S."/>
            <person name="Shea T."/>
            <person name="Sisk P."/>
            <person name="Stolte C."/>
            <person name="Sykes S."/>
            <person name="Wortman J."/>
            <person name="Nusbaum C."/>
            <person name="Birren B."/>
        </authorList>
    </citation>
    <scope>NUCLEOTIDE SEQUENCE</scope>
    <source>
        <strain evidence="1">ERTm3</strain>
    </source>
</reference>
<dbReference type="OrthoDB" id="2187300at2759"/>
<protein>
    <submittedName>
        <fullName evidence="1">Uncharacterized protein</fullName>
    </submittedName>
</protein>
<accession>I3EJ05</accession>
<dbReference type="AlphaFoldDB" id="I3EJ05"/>